<dbReference type="InterPro" id="IPR010255">
    <property type="entry name" value="Haem_peroxidase_sf"/>
</dbReference>
<organism evidence="6 7">
    <name type="scientific">Bursaphelenchus xylophilus</name>
    <name type="common">Pinewood nematode worm</name>
    <name type="synonym">Aphelenchoides xylophilus</name>
    <dbReference type="NCBI Taxonomy" id="6326"/>
    <lineage>
        <taxon>Eukaryota</taxon>
        <taxon>Metazoa</taxon>
        <taxon>Ecdysozoa</taxon>
        <taxon>Nematoda</taxon>
        <taxon>Chromadorea</taxon>
        <taxon>Rhabditida</taxon>
        <taxon>Tylenchina</taxon>
        <taxon>Tylenchomorpha</taxon>
        <taxon>Aphelenchoidea</taxon>
        <taxon>Aphelenchoididae</taxon>
        <taxon>Bursaphelenchus</taxon>
    </lineage>
</organism>
<dbReference type="AlphaFoldDB" id="A0A7I8WX28"/>
<comment type="caution">
    <text evidence="6">The sequence shown here is derived from an EMBL/GenBank/DDBJ whole genome shotgun (WGS) entry which is preliminary data.</text>
</comment>
<protein>
    <submittedName>
        <fullName evidence="6">(pine wood nematode) hypothetical protein</fullName>
    </submittedName>
</protein>
<keyword evidence="1" id="KW-0560">Oxidoreductase</keyword>
<proteinExistence type="predicted"/>
<feature type="disulfide bond" evidence="3">
    <location>
        <begin position="27"/>
        <end position="61"/>
    </location>
</feature>
<dbReference type="Proteomes" id="UP000582659">
    <property type="component" value="Unassembled WGS sequence"/>
</dbReference>
<feature type="signal peptide" evidence="4">
    <location>
        <begin position="1"/>
        <end position="23"/>
    </location>
</feature>
<feature type="domain" description="ShKT" evidence="5">
    <location>
        <begin position="27"/>
        <end position="61"/>
    </location>
</feature>
<dbReference type="InterPro" id="IPR019791">
    <property type="entry name" value="Haem_peroxidase_animal"/>
</dbReference>
<evidence type="ECO:0000256" key="2">
    <source>
        <dbReference type="PIRSR" id="PIRSR619791-2"/>
    </source>
</evidence>
<gene>
    <name evidence="6" type="ORF">BXYJ_LOCUS4681</name>
</gene>
<dbReference type="InterPro" id="IPR037120">
    <property type="entry name" value="Haem_peroxidase_sf_animal"/>
</dbReference>
<sequence>MGICFYDVISWLFISSLISTAISQKTCSDQHIHCVFWANQGECEKNAVWMLPNCQKACKSCDIEVTTPKSTDGITFVPPIEVTKKTPTETATKRPKDDQCPVVQVKEVQTRFVPTDPQFRTQAQRGCAIPNQLNICSRNVCYNKVYRTLDGSCNHHTEVMRGAAYTPYLRLLDANYADGFSQMQTAGLPNPRAVTHRLLTSTVSLQTSKSAFVTVFAQFIMHDITKNTLINVCQCGIRRPECANIEPDVGDRRRTCVPVTRSTPMCMTGVSGRPRIPVNENTAYIDGSAVYGSDPTTGDNIRVGAFMRTQTLNRDVVPPLSQGINFDTGDDRASIFVGLLSMHSIFLRMHNRLAQQLSQINPRWNVDRVYQEVRKIQGAVLQAITYNELLPAVLGGRTSLLGEYSGFNEDVDPGIAAEFAGAAGRQHGLVQESYPLVNDNFQVVGTYTTASQSGNFDTLRDRGAALILRGYVASPTRKPGRVSTTMTEFLFGGQADMASINIMRGRDYGLRTYNDYRVMCGLPKLKSYDDWAEVADPKVRERVSQLYPNINKLELYVGGILEEPRQGSLLGPTFSCIWADQFRRIRDGDNFFYKKPGVFTDAQQESIDQISLARIICETTEINRIPENVFNPNPLNRSEALEGMKENKKIPFFGIPQQEYRQNAI</sequence>
<keyword evidence="2" id="KW-0408">Iron</keyword>
<name>A0A7I8WX28_BURXY</name>
<dbReference type="GO" id="GO:0006979">
    <property type="term" value="P:response to oxidative stress"/>
    <property type="evidence" value="ECO:0007669"/>
    <property type="project" value="InterPro"/>
</dbReference>
<feature type="chain" id="PRO_5035412492" evidence="4">
    <location>
        <begin position="24"/>
        <end position="665"/>
    </location>
</feature>
<dbReference type="GO" id="GO:0020037">
    <property type="term" value="F:heme binding"/>
    <property type="evidence" value="ECO:0007669"/>
    <property type="project" value="InterPro"/>
</dbReference>
<dbReference type="PANTHER" id="PTHR11475:SF22">
    <property type="entry name" value="PEROXIDASE SKPO-1"/>
    <property type="match status" value="1"/>
</dbReference>
<evidence type="ECO:0000256" key="4">
    <source>
        <dbReference type="SAM" id="SignalP"/>
    </source>
</evidence>
<evidence type="ECO:0000256" key="3">
    <source>
        <dbReference type="PROSITE-ProRule" id="PRU01005"/>
    </source>
</evidence>
<dbReference type="PANTHER" id="PTHR11475">
    <property type="entry name" value="OXIDASE/PEROXIDASE"/>
    <property type="match status" value="1"/>
</dbReference>
<evidence type="ECO:0000313" key="7">
    <source>
        <dbReference type="Proteomes" id="UP000659654"/>
    </source>
</evidence>
<keyword evidence="7" id="KW-1185">Reference proteome</keyword>
<dbReference type="EMBL" id="CAJFDI010000002">
    <property type="protein sequence ID" value="CAD5216730.1"/>
    <property type="molecule type" value="Genomic_DNA"/>
</dbReference>
<evidence type="ECO:0000259" key="5">
    <source>
        <dbReference type="PROSITE" id="PS51670"/>
    </source>
</evidence>
<dbReference type="PROSITE" id="PS50292">
    <property type="entry name" value="PEROXIDASE_3"/>
    <property type="match status" value="1"/>
</dbReference>
<dbReference type="SUPFAM" id="SSF48113">
    <property type="entry name" value="Heme-dependent peroxidases"/>
    <property type="match status" value="1"/>
</dbReference>
<dbReference type="GO" id="GO:0046872">
    <property type="term" value="F:metal ion binding"/>
    <property type="evidence" value="ECO:0007669"/>
    <property type="project" value="UniProtKB-KW"/>
</dbReference>
<accession>A0A7I8WX28</accession>
<reference evidence="6" key="1">
    <citation type="submission" date="2020-09" db="EMBL/GenBank/DDBJ databases">
        <authorList>
            <person name="Kikuchi T."/>
        </authorList>
    </citation>
    <scope>NUCLEOTIDE SEQUENCE</scope>
    <source>
        <strain evidence="6">Ka4C1</strain>
    </source>
</reference>
<dbReference type="PRINTS" id="PR00457">
    <property type="entry name" value="ANPEROXIDASE"/>
</dbReference>
<comment type="caution">
    <text evidence="3">Lacks conserved residue(s) required for the propagation of feature annotation.</text>
</comment>
<dbReference type="EMBL" id="CAJFCV020000002">
    <property type="protein sequence ID" value="CAG9100090.1"/>
    <property type="molecule type" value="Genomic_DNA"/>
</dbReference>
<dbReference type="Proteomes" id="UP000659654">
    <property type="component" value="Unassembled WGS sequence"/>
</dbReference>
<keyword evidence="2" id="KW-0479">Metal-binding</keyword>
<dbReference type="SMART" id="SM00254">
    <property type="entry name" value="ShKT"/>
    <property type="match status" value="1"/>
</dbReference>
<dbReference type="InterPro" id="IPR003582">
    <property type="entry name" value="ShKT_dom"/>
</dbReference>
<dbReference type="Pfam" id="PF03098">
    <property type="entry name" value="An_peroxidase"/>
    <property type="match status" value="1"/>
</dbReference>
<dbReference type="OrthoDB" id="823504at2759"/>
<keyword evidence="4" id="KW-0732">Signal</keyword>
<keyword evidence="1" id="KW-0575">Peroxidase</keyword>
<evidence type="ECO:0000313" key="6">
    <source>
        <dbReference type="EMBL" id="CAD5216730.1"/>
    </source>
</evidence>
<evidence type="ECO:0000256" key="1">
    <source>
        <dbReference type="ARBA" id="ARBA00022559"/>
    </source>
</evidence>
<keyword evidence="3" id="KW-1015">Disulfide bond</keyword>
<dbReference type="Gene3D" id="1.10.640.10">
    <property type="entry name" value="Haem peroxidase domain superfamily, animal type"/>
    <property type="match status" value="1"/>
</dbReference>
<dbReference type="Pfam" id="PF01549">
    <property type="entry name" value="ShK"/>
    <property type="match status" value="1"/>
</dbReference>
<dbReference type="SMR" id="A0A7I8WX28"/>
<feature type="binding site" description="axial binding residue" evidence="2">
    <location>
        <position position="427"/>
    </location>
    <ligand>
        <name>heme b</name>
        <dbReference type="ChEBI" id="CHEBI:60344"/>
    </ligand>
    <ligandPart>
        <name>Fe</name>
        <dbReference type="ChEBI" id="CHEBI:18248"/>
    </ligandPart>
</feature>
<dbReference type="GO" id="GO:0005615">
    <property type="term" value="C:extracellular space"/>
    <property type="evidence" value="ECO:0007669"/>
    <property type="project" value="TreeGrafter"/>
</dbReference>
<dbReference type="PROSITE" id="PS51670">
    <property type="entry name" value="SHKT"/>
    <property type="match status" value="1"/>
</dbReference>
<dbReference type="GO" id="GO:0004601">
    <property type="term" value="F:peroxidase activity"/>
    <property type="evidence" value="ECO:0007669"/>
    <property type="project" value="UniProtKB-KW"/>
</dbReference>
<keyword evidence="2" id="KW-0349">Heme</keyword>